<protein>
    <submittedName>
        <fullName evidence="1">Uncharacterized protein</fullName>
    </submittedName>
</protein>
<evidence type="ECO:0000313" key="1">
    <source>
        <dbReference type="EMBL" id="NML61182.1"/>
    </source>
</evidence>
<dbReference type="EMBL" id="JABBGG010000004">
    <property type="protein sequence ID" value="NML61182.1"/>
    <property type="molecule type" value="Genomic_DNA"/>
</dbReference>
<organism evidence="1 2">
    <name type="scientific">Massilia polaris</name>
    <dbReference type="NCBI Taxonomy" id="2728846"/>
    <lineage>
        <taxon>Bacteria</taxon>
        <taxon>Pseudomonadati</taxon>
        <taxon>Pseudomonadota</taxon>
        <taxon>Betaproteobacteria</taxon>
        <taxon>Burkholderiales</taxon>
        <taxon>Oxalobacteraceae</taxon>
        <taxon>Telluria group</taxon>
        <taxon>Massilia</taxon>
    </lineage>
</organism>
<sequence>MTPARQAEWLTRTGLQLLVPRDTATLAGLSKPGRFFECRRPLTLAVLRQSAFMADAAVRRFYATPAFANFCKKPRRDAGTQQICDVHHISTSFSAIMSSESIFLWQR</sequence>
<proteinExistence type="predicted"/>
<reference evidence="1 2" key="1">
    <citation type="submission" date="2020-04" db="EMBL/GenBank/DDBJ databases">
        <title>Massilia sp. RP-1-19 isolated from soil.</title>
        <authorList>
            <person name="Dahal R.H."/>
        </authorList>
    </citation>
    <scope>NUCLEOTIDE SEQUENCE [LARGE SCALE GENOMIC DNA]</scope>
    <source>
        <strain evidence="1 2">RP-1-19</strain>
    </source>
</reference>
<dbReference type="Proteomes" id="UP000583752">
    <property type="component" value="Unassembled WGS sequence"/>
</dbReference>
<evidence type="ECO:0000313" key="2">
    <source>
        <dbReference type="Proteomes" id="UP000583752"/>
    </source>
</evidence>
<keyword evidence="2" id="KW-1185">Reference proteome</keyword>
<accession>A0A848HJB8</accession>
<name>A0A848HJB8_9BURK</name>
<dbReference type="AlphaFoldDB" id="A0A848HJB8"/>
<comment type="caution">
    <text evidence="1">The sequence shown here is derived from an EMBL/GenBank/DDBJ whole genome shotgun (WGS) entry which is preliminary data.</text>
</comment>
<dbReference type="RefSeq" id="WP_169464883.1">
    <property type="nucleotide sequence ID" value="NZ_JABBGG010000004.1"/>
</dbReference>
<gene>
    <name evidence="1" type="ORF">HHL21_08830</name>
</gene>